<organism evidence="2 3">
    <name type="scientific">Brucella intermedia</name>
    <dbReference type="NCBI Taxonomy" id="94625"/>
    <lineage>
        <taxon>Bacteria</taxon>
        <taxon>Pseudomonadati</taxon>
        <taxon>Pseudomonadota</taxon>
        <taxon>Alphaproteobacteria</taxon>
        <taxon>Hyphomicrobiales</taxon>
        <taxon>Brucellaceae</taxon>
        <taxon>Brucella/Ochrobactrum group</taxon>
        <taxon>Brucella</taxon>
    </lineage>
</organism>
<dbReference type="InterPro" id="IPR016181">
    <property type="entry name" value="Acyl_CoA_acyltransferase"/>
</dbReference>
<dbReference type="Gene3D" id="3.40.630.30">
    <property type="match status" value="1"/>
</dbReference>
<evidence type="ECO:0000313" key="3">
    <source>
        <dbReference type="Proteomes" id="UP000551563"/>
    </source>
</evidence>
<keyword evidence="2" id="KW-0808">Transferase</keyword>
<dbReference type="GO" id="GO:0016747">
    <property type="term" value="F:acyltransferase activity, transferring groups other than amino-acyl groups"/>
    <property type="evidence" value="ECO:0007669"/>
    <property type="project" value="InterPro"/>
</dbReference>
<dbReference type="PANTHER" id="PTHR43792">
    <property type="entry name" value="GNAT FAMILY, PUTATIVE (AFU_ORTHOLOGUE AFUA_3G00765)-RELATED-RELATED"/>
    <property type="match status" value="1"/>
</dbReference>
<comment type="caution">
    <text evidence="2">The sequence shown here is derived from an EMBL/GenBank/DDBJ whole genome shotgun (WGS) entry which is preliminary data.</text>
</comment>
<dbReference type="PROSITE" id="PS51186">
    <property type="entry name" value="GNAT"/>
    <property type="match status" value="1"/>
</dbReference>
<dbReference type="PANTHER" id="PTHR43792:SF1">
    <property type="entry name" value="N-ACETYLTRANSFERASE DOMAIN-CONTAINING PROTEIN"/>
    <property type="match status" value="1"/>
</dbReference>
<dbReference type="Proteomes" id="UP000551563">
    <property type="component" value="Unassembled WGS sequence"/>
</dbReference>
<accession>A0A7V6TXX3</accession>
<protein>
    <submittedName>
        <fullName evidence="2">GNAT family N-acetyltransferase</fullName>
    </submittedName>
</protein>
<dbReference type="EMBL" id="DUMN01000049">
    <property type="protein sequence ID" value="HHV66305.1"/>
    <property type="molecule type" value="Genomic_DNA"/>
</dbReference>
<dbReference type="InterPro" id="IPR000182">
    <property type="entry name" value="GNAT_dom"/>
</dbReference>
<dbReference type="AlphaFoldDB" id="A0A7V6TXX3"/>
<feature type="domain" description="N-acetyltransferase" evidence="1">
    <location>
        <begin position="12"/>
        <end position="179"/>
    </location>
</feature>
<evidence type="ECO:0000259" key="1">
    <source>
        <dbReference type="PROSITE" id="PS51186"/>
    </source>
</evidence>
<name>A0A7V6TXX3_9HYPH</name>
<evidence type="ECO:0000313" key="2">
    <source>
        <dbReference type="EMBL" id="HHV66305.1"/>
    </source>
</evidence>
<sequence length="183" mass="20688">MANFIEFETERLFLRQWTPADRKPFAALNADARVMEFFPARLTRAESDTIADHCQSLIQERGWGFWATELKASREFIGFVGLHTPSAELPFSPCVEIGWRLSFSHWGKGLASEAARGALRIGFTSLGLDEIVSFTAVGNSRSRAVMERLNMYESGTFEHPQVPDGSSLRLHCLYRLPRGRYDA</sequence>
<dbReference type="InterPro" id="IPR051531">
    <property type="entry name" value="N-acetyltransferase"/>
</dbReference>
<gene>
    <name evidence="2" type="ORF">GXX48_01460</name>
</gene>
<reference evidence="2 3" key="1">
    <citation type="journal article" date="2020" name="Biotechnol. Biofuels">
        <title>New insights from the biogas microbiome by comprehensive genome-resolved metagenomics of nearly 1600 species originating from multiple anaerobic digesters.</title>
        <authorList>
            <person name="Campanaro S."/>
            <person name="Treu L."/>
            <person name="Rodriguez-R L.M."/>
            <person name="Kovalovszki A."/>
            <person name="Ziels R.M."/>
            <person name="Maus I."/>
            <person name="Zhu X."/>
            <person name="Kougias P.G."/>
            <person name="Basile A."/>
            <person name="Luo G."/>
            <person name="Schluter A."/>
            <person name="Konstantinidis K.T."/>
            <person name="Angelidaki I."/>
        </authorList>
    </citation>
    <scope>NUCLEOTIDE SEQUENCE [LARGE SCALE GENOMIC DNA]</scope>
    <source>
        <strain evidence="2">AS04akNAM_66</strain>
    </source>
</reference>
<dbReference type="SUPFAM" id="SSF55729">
    <property type="entry name" value="Acyl-CoA N-acyltransferases (Nat)"/>
    <property type="match status" value="1"/>
</dbReference>
<dbReference type="Pfam" id="PF13302">
    <property type="entry name" value="Acetyltransf_3"/>
    <property type="match status" value="1"/>
</dbReference>
<proteinExistence type="predicted"/>